<name>A0A5B0RN99_PUCGR</name>
<gene>
    <name evidence="1" type="ORF">PGTUg99_031215</name>
</gene>
<sequence>MPWSMVVIHQDPHWWVLVGGGLRVGRCVTNVGNVPTWSRPSRISFCGTIDKKNTRFVEPTTKLDLPNIYRADLVDSTYRL</sequence>
<organism evidence="1 2">
    <name type="scientific">Puccinia graminis f. sp. tritici</name>
    <dbReference type="NCBI Taxonomy" id="56615"/>
    <lineage>
        <taxon>Eukaryota</taxon>
        <taxon>Fungi</taxon>
        <taxon>Dikarya</taxon>
        <taxon>Basidiomycota</taxon>
        <taxon>Pucciniomycotina</taxon>
        <taxon>Pucciniomycetes</taxon>
        <taxon>Pucciniales</taxon>
        <taxon>Pucciniaceae</taxon>
        <taxon>Puccinia</taxon>
    </lineage>
</organism>
<protein>
    <submittedName>
        <fullName evidence="1">Uncharacterized protein</fullName>
    </submittedName>
</protein>
<evidence type="ECO:0000313" key="2">
    <source>
        <dbReference type="Proteomes" id="UP000325313"/>
    </source>
</evidence>
<dbReference type="EMBL" id="VDEP01000171">
    <property type="protein sequence ID" value="KAA1126628.1"/>
    <property type="molecule type" value="Genomic_DNA"/>
</dbReference>
<evidence type="ECO:0000313" key="1">
    <source>
        <dbReference type="EMBL" id="KAA1126628.1"/>
    </source>
</evidence>
<dbReference type="AlphaFoldDB" id="A0A5B0RN99"/>
<accession>A0A5B0RN99</accession>
<proteinExistence type="predicted"/>
<comment type="caution">
    <text evidence="1">The sequence shown here is derived from an EMBL/GenBank/DDBJ whole genome shotgun (WGS) entry which is preliminary data.</text>
</comment>
<reference evidence="1 2" key="1">
    <citation type="submission" date="2019-05" db="EMBL/GenBank/DDBJ databases">
        <title>Emergence of the Ug99 lineage of the wheat stem rust pathogen through somatic hybridization.</title>
        <authorList>
            <person name="Li F."/>
            <person name="Upadhyaya N.M."/>
            <person name="Sperschneider J."/>
            <person name="Matny O."/>
            <person name="Nguyen-Phuc H."/>
            <person name="Mago R."/>
            <person name="Raley C."/>
            <person name="Miller M.E."/>
            <person name="Silverstein K.A.T."/>
            <person name="Henningsen E."/>
            <person name="Hirsch C.D."/>
            <person name="Visser B."/>
            <person name="Pretorius Z.A."/>
            <person name="Steffenson B.J."/>
            <person name="Schwessinger B."/>
            <person name="Dodds P.N."/>
            <person name="Figueroa M."/>
        </authorList>
    </citation>
    <scope>NUCLEOTIDE SEQUENCE [LARGE SCALE GENOMIC DNA]</scope>
    <source>
        <strain evidence="1 2">Ug99</strain>
    </source>
</reference>
<dbReference type="Proteomes" id="UP000325313">
    <property type="component" value="Unassembled WGS sequence"/>
</dbReference>